<sequence>MNNLIVILLLLTLCTSTSGRVILTTCARMDTPILEKAAQASCIASCKFQNCGTGHCERRGRPVCVCSRCDKGGGSWPSVSLRRRTK</sequence>
<feature type="chain" id="PRO_5005892962" evidence="1">
    <location>
        <begin position="20"/>
        <end position="86"/>
    </location>
</feature>
<dbReference type="Proteomes" id="UP000046393">
    <property type="component" value="Unplaced"/>
</dbReference>
<keyword evidence="2" id="KW-1185">Reference proteome</keyword>
<dbReference type="InterPro" id="IPR031770">
    <property type="entry name" value="Abf-1/2"/>
</dbReference>
<proteinExistence type="predicted"/>
<name>A0A0N5ACL6_9BILA</name>
<dbReference type="Pfam" id="PF16839">
    <property type="entry name" value="Antimicrobial25"/>
    <property type="match status" value="1"/>
</dbReference>
<dbReference type="GO" id="GO:0098542">
    <property type="term" value="P:defense response to other organism"/>
    <property type="evidence" value="ECO:0007669"/>
    <property type="project" value="InterPro"/>
</dbReference>
<evidence type="ECO:0000313" key="3">
    <source>
        <dbReference type="WBParaSite" id="SMUV_0000189401-mRNA-1"/>
    </source>
</evidence>
<dbReference type="PANTHER" id="PTHR37971">
    <property type="entry name" value="ANTIBACTERIAL FACTOR-RELATED PEPTIDE 1-RELATED"/>
    <property type="match status" value="1"/>
</dbReference>
<feature type="signal peptide" evidence="1">
    <location>
        <begin position="1"/>
        <end position="19"/>
    </location>
</feature>
<keyword evidence="1" id="KW-0732">Signal</keyword>
<reference evidence="3" key="1">
    <citation type="submission" date="2017-02" db="UniProtKB">
        <authorList>
            <consortium name="WormBaseParasite"/>
        </authorList>
    </citation>
    <scope>IDENTIFICATION</scope>
</reference>
<dbReference type="AlphaFoldDB" id="A0A0N5ACL6"/>
<dbReference type="WBParaSite" id="SMUV_0000189401-mRNA-1">
    <property type="protein sequence ID" value="SMUV_0000189401-mRNA-1"/>
    <property type="gene ID" value="SMUV_0000189401"/>
</dbReference>
<evidence type="ECO:0000256" key="1">
    <source>
        <dbReference type="SAM" id="SignalP"/>
    </source>
</evidence>
<accession>A0A0N5ACL6</accession>
<protein>
    <submittedName>
        <fullName evidence="3">INVERT_DEFENSINS domain-containing protein</fullName>
    </submittedName>
</protein>
<dbReference type="InterPro" id="IPR038204">
    <property type="entry name" value="Abf-1/2_sf"/>
</dbReference>
<dbReference type="Gene3D" id="3.30.30.110">
    <property type="entry name" value="Antibacterial factor-related peptide"/>
    <property type="match status" value="1"/>
</dbReference>
<evidence type="ECO:0000313" key="2">
    <source>
        <dbReference type="Proteomes" id="UP000046393"/>
    </source>
</evidence>
<organism evidence="2 3">
    <name type="scientific">Syphacia muris</name>
    <dbReference type="NCBI Taxonomy" id="451379"/>
    <lineage>
        <taxon>Eukaryota</taxon>
        <taxon>Metazoa</taxon>
        <taxon>Ecdysozoa</taxon>
        <taxon>Nematoda</taxon>
        <taxon>Chromadorea</taxon>
        <taxon>Rhabditida</taxon>
        <taxon>Spirurina</taxon>
        <taxon>Oxyuridomorpha</taxon>
        <taxon>Oxyuroidea</taxon>
        <taxon>Oxyuridae</taxon>
        <taxon>Syphacia</taxon>
    </lineage>
</organism>
<dbReference type="PANTHER" id="PTHR37971:SF1">
    <property type="entry name" value="ANTIBACTERIAL FACTOR-RELATED PEPTIDE 1-RELATED"/>
    <property type="match status" value="1"/>
</dbReference>